<feature type="non-terminal residue" evidence="8">
    <location>
        <position position="119"/>
    </location>
</feature>
<proteinExistence type="predicted"/>
<evidence type="ECO:0000256" key="3">
    <source>
        <dbReference type="ARBA" id="ARBA00022837"/>
    </source>
</evidence>
<dbReference type="InParanoid" id="A7RV28"/>
<name>A7RV28_NEMVE</name>
<keyword evidence="3" id="KW-0106">Calcium</keyword>
<evidence type="ECO:0000256" key="1">
    <source>
        <dbReference type="ARBA" id="ARBA00001913"/>
    </source>
</evidence>
<evidence type="ECO:0000256" key="2">
    <source>
        <dbReference type="ARBA" id="ARBA00022723"/>
    </source>
</evidence>
<dbReference type="PROSITE" id="PS51828">
    <property type="entry name" value="PTX_2"/>
    <property type="match status" value="1"/>
</dbReference>
<keyword evidence="5" id="KW-0325">Glycoprotein</keyword>
<organism evidence="8 9">
    <name type="scientific">Nematostella vectensis</name>
    <name type="common">Starlet sea anemone</name>
    <dbReference type="NCBI Taxonomy" id="45351"/>
    <lineage>
        <taxon>Eukaryota</taxon>
        <taxon>Metazoa</taxon>
        <taxon>Cnidaria</taxon>
        <taxon>Anthozoa</taxon>
        <taxon>Hexacorallia</taxon>
        <taxon>Actiniaria</taxon>
        <taxon>Edwardsiidae</taxon>
        <taxon>Nematostella</taxon>
    </lineage>
</organism>
<dbReference type="Pfam" id="PF00354">
    <property type="entry name" value="Pentaxin"/>
    <property type="match status" value="1"/>
</dbReference>
<reference evidence="8 9" key="1">
    <citation type="journal article" date="2007" name="Science">
        <title>Sea anemone genome reveals ancestral eumetazoan gene repertoire and genomic organization.</title>
        <authorList>
            <person name="Putnam N.H."/>
            <person name="Srivastava M."/>
            <person name="Hellsten U."/>
            <person name="Dirks B."/>
            <person name="Chapman J."/>
            <person name="Salamov A."/>
            <person name="Terry A."/>
            <person name="Shapiro H."/>
            <person name="Lindquist E."/>
            <person name="Kapitonov V.V."/>
            <person name="Jurka J."/>
            <person name="Genikhovich G."/>
            <person name="Grigoriev I.V."/>
            <person name="Lucas S.M."/>
            <person name="Steele R.E."/>
            <person name="Finnerty J.R."/>
            <person name="Technau U."/>
            <person name="Martindale M.Q."/>
            <person name="Rokhsar D.S."/>
        </authorList>
    </citation>
    <scope>NUCLEOTIDE SEQUENCE [LARGE SCALE GENOMIC DNA]</scope>
    <source>
        <strain evidence="9">CH2 X CH6</strain>
    </source>
</reference>
<dbReference type="GO" id="GO:0046872">
    <property type="term" value="F:metal ion binding"/>
    <property type="evidence" value="ECO:0007669"/>
    <property type="project" value="UniProtKB-KW"/>
</dbReference>
<evidence type="ECO:0000256" key="4">
    <source>
        <dbReference type="ARBA" id="ARBA00023157"/>
    </source>
</evidence>
<dbReference type="Gene3D" id="2.60.120.200">
    <property type="match status" value="1"/>
</dbReference>
<feature type="domain" description="Pentraxin (PTX)" evidence="7">
    <location>
        <begin position="1"/>
        <end position="119"/>
    </location>
</feature>
<dbReference type="InterPro" id="IPR013320">
    <property type="entry name" value="ConA-like_dom_sf"/>
</dbReference>
<evidence type="ECO:0000313" key="8">
    <source>
        <dbReference type="EMBL" id="EDO44714.1"/>
    </source>
</evidence>
<dbReference type="PANTHER" id="PTHR19277">
    <property type="entry name" value="PENTRAXIN"/>
    <property type="match status" value="1"/>
</dbReference>
<dbReference type="SUPFAM" id="SSF49899">
    <property type="entry name" value="Concanavalin A-like lectins/glucanases"/>
    <property type="match status" value="1"/>
</dbReference>
<comment type="cofactor">
    <cofactor evidence="1">
        <name>Ca(2+)</name>
        <dbReference type="ChEBI" id="CHEBI:29108"/>
    </cofactor>
</comment>
<dbReference type="AlphaFoldDB" id="A7RV28"/>
<comment type="caution">
    <text evidence="6">Lacks conserved residue(s) required for the propagation of feature annotation.</text>
</comment>
<accession>A7RV28</accession>
<feature type="non-terminal residue" evidence="8">
    <location>
        <position position="1"/>
    </location>
</feature>
<dbReference type="InterPro" id="IPR001759">
    <property type="entry name" value="PTX_dom"/>
</dbReference>
<dbReference type="Proteomes" id="UP000001593">
    <property type="component" value="Unassembled WGS sequence"/>
</dbReference>
<dbReference type="HOGENOM" id="CLU_156979_0_0_1"/>
<dbReference type="PANTHER" id="PTHR19277:SF125">
    <property type="entry name" value="B6"/>
    <property type="match status" value="1"/>
</dbReference>
<keyword evidence="9" id="KW-1185">Reference proteome</keyword>
<evidence type="ECO:0000256" key="6">
    <source>
        <dbReference type="PROSITE-ProRule" id="PRU01172"/>
    </source>
</evidence>
<dbReference type="STRING" id="45351.A7RV28"/>
<gene>
    <name evidence="8" type="ORF">NEMVEDRAFT_v1g94449</name>
</gene>
<keyword evidence="4" id="KW-1015">Disulfide bond</keyword>
<dbReference type="InterPro" id="IPR051360">
    <property type="entry name" value="Neuronal_Pentraxin_Related"/>
</dbReference>
<keyword evidence="2" id="KW-0479">Metal-binding</keyword>
<sequence>SLADGQWHQVCVKWNSTDGKWAFYVDGAKRGHGSNFKVGYAFQGRGKLVLGQRQDSYGGNFSEGKSYVCALSQFHMWGGVATDHVIKERSRACAGERGDLIFWREFNFDSYHGDVKMVF</sequence>
<evidence type="ECO:0000259" key="7">
    <source>
        <dbReference type="PROSITE" id="PS51828"/>
    </source>
</evidence>
<dbReference type="EMBL" id="DS469542">
    <property type="protein sequence ID" value="EDO44714.1"/>
    <property type="molecule type" value="Genomic_DNA"/>
</dbReference>
<evidence type="ECO:0000256" key="5">
    <source>
        <dbReference type="ARBA" id="ARBA00023180"/>
    </source>
</evidence>
<evidence type="ECO:0000313" key="9">
    <source>
        <dbReference type="Proteomes" id="UP000001593"/>
    </source>
</evidence>
<dbReference type="PhylomeDB" id="A7RV28"/>
<protein>
    <recommendedName>
        <fullName evidence="7">Pentraxin (PTX) domain-containing protein</fullName>
    </recommendedName>
</protein>
<dbReference type="PRINTS" id="PR00895">
    <property type="entry name" value="PENTAXIN"/>
</dbReference>